<sequence>MGRIVNTTYMTLDGDITNMQDWHFDYLGDESLAAAQAQLYGSDALIMGRATYDGFFPAWSAQAGDEFADRMNGIRKYVVSSTLQDPEWTNTSVINGDDVVEQIRRIKADTERDILQYGFGSVTRLMLANGLVDEVRIWLHPVLSGKAAPSDLLYRDLPQTRFTLGGVETHRTGMVILSYSPA</sequence>
<dbReference type="Proteomes" id="UP000295680">
    <property type="component" value="Unassembled WGS sequence"/>
</dbReference>
<organism evidence="2 3">
    <name type="scientific">Actinocrispum wychmicini</name>
    <dbReference type="NCBI Taxonomy" id="1213861"/>
    <lineage>
        <taxon>Bacteria</taxon>
        <taxon>Bacillati</taxon>
        <taxon>Actinomycetota</taxon>
        <taxon>Actinomycetes</taxon>
        <taxon>Pseudonocardiales</taxon>
        <taxon>Pseudonocardiaceae</taxon>
        <taxon>Actinocrispum</taxon>
    </lineage>
</organism>
<evidence type="ECO:0000313" key="2">
    <source>
        <dbReference type="EMBL" id="TCO62701.1"/>
    </source>
</evidence>
<dbReference type="InterPro" id="IPR002734">
    <property type="entry name" value="RibDG_C"/>
</dbReference>
<dbReference type="RefSeq" id="WP_132114663.1">
    <property type="nucleotide sequence ID" value="NZ_SLWS01000002.1"/>
</dbReference>
<dbReference type="EMBL" id="SLWS01000002">
    <property type="protein sequence ID" value="TCO62701.1"/>
    <property type="molecule type" value="Genomic_DNA"/>
</dbReference>
<dbReference type="InterPro" id="IPR024072">
    <property type="entry name" value="DHFR-like_dom_sf"/>
</dbReference>
<dbReference type="AlphaFoldDB" id="A0A4R2JR25"/>
<dbReference type="Pfam" id="PF01872">
    <property type="entry name" value="RibD_C"/>
    <property type="match status" value="1"/>
</dbReference>
<name>A0A4R2JR25_9PSEU</name>
<protein>
    <submittedName>
        <fullName evidence="2">Dihydrofolate reductase</fullName>
    </submittedName>
</protein>
<dbReference type="PANTHER" id="PTHR38011:SF11">
    <property type="entry name" value="2,5-DIAMINO-6-RIBOSYLAMINO-4(3H)-PYRIMIDINONE 5'-PHOSPHATE REDUCTASE"/>
    <property type="match status" value="1"/>
</dbReference>
<comment type="caution">
    <text evidence="2">The sequence shown here is derived from an EMBL/GenBank/DDBJ whole genome shotgun (WGS) entry which is preliminary data.</text>
</comment>
<gene>
    <name evidence="2" type="ORF">EV192_102840</name>
</gene>
<proteinExistence type="predicted"/>
<reference evidence="2 3" key="1">
    <citation type="submission" date="2019-03" db="EMBL/GenBank/DDBJ databases">
        <title>Genomic Encyclopedia of Type Strains, Phase IV (KMG-IV): sequencing the most valuable type-strain genomes for metagenomic binning, comparative biology and taxonomic classification.</title>
        <authorList>
            <person name="Goeker M."/>
        </authorList>
    </citation>
    <scope>NUCLEOTIDE SEQUENCE [LARGE SCALE GENOMIC DNA]</scope>
    <source>
        <strain evidence="2 3">DSM 45934</strain>
    </source>
</reference>
<keyword evidence="3" id="KW-1185">Reference proteome</keyword>
<dbReference type="GO" id="GO:0009231">
    <property type="term" value="P:riboflavin biosynthetic process"/>
    <property type="evidence" value="ECO:0007669"/>
    <property type="project" value="InterPro"/>
</dbReference>
<evidence type="ECO:0000313" key="3">
    <source>
        <dbReference type="Proteomes" id="UP000295680"/>
    </source>
</evidence>
<dbReference type="SUPFAM" id="SSF53597">
    <property type="entry name" value="Dihydrofolate reductase-like"/>
    <property type="match status" value="1"/>
</dbReference>
<evidence type="ECO:0000259" key="1">
    <source>
        <dbReference type="Pfam" id="PF01872"/>
    </source>
</evidence>
<feature type="domain" description="Bacterial bifunctional deaminase-reductase C-terminal" evidence="1">
    <location>
        <begin position="6"/>
        <end position="175"/>
    </location>
</feature>
<dbReference type="OrthoDB" id="3471694at2"/>
<dbReference type="Gene3D" id="3.40.430.10">
    <property type="entry name" value="Dihydrofolate Reductase, subunit A"/>
    <property type="match status" value="1"/>
</dbReference>
<dbReference type="InterPro" id="IPR050765">
    <property type="entry name" value="Riboflavin_Biosynth_HTPR"/>
</dbReference>
<accession>A0A4R2JR25</accession>
<dbReference type="GO" id="GO:0008703">
    <property type="term" value="F:5-amino-6-(5-phosphoribosylamino)uracil reductase activity"/>
    <property type="evidence" value="ECO:0007669"/>
    <property type="project" value="InterPro"/>
</dbReference>
<dbReference type="PANTHER" id="PTHR38011">
    <property type="entry name" value="DIHYDROFOLATE REDUCTASE FAMILY PROTEIN (AFU_ORTHOLOGUE AFUA_8G06820)"/>
    <property type="match status" value="1"/>
</dbReference>